<accession>A0AAW1WSD8</accession>
<reference evidence="4 5" key="1">
    <citation type="journal article" date="2023" name="G3 (Bethesda)">
        <title>A chromosome-length genome assembly and annotation of blackberry (Rubus argutus, cv. 'Hillquist').</title>
        <authorList>
            <person name="Bruna T."/>
            <person name="Aryal R."/>
            <person name="Dudchenko O."/>
            <person name="Sargent D.J."/>
            <person name="Mead D."/>
            <person name="Buti M."/>
            <person name="Cavallini A."/>
            <person name="Hytonen T."/>
            <person name="Andres J."/>
            <person name="Pham M."/>
            <person name="Weisz D."/>
            <person name="Mascagni F."/>
            <person name="Usai G."/>
            <person name="Natali L."/>
            <person name="Bassil N."/>
            <person name="Fernandez G.E."/>
            <person name="Lomsadze A."/>
            <person name="Armour M."/>
            <person name="Olukolu B."/>
            <person name="Poorten T."/>
            <person name="Britton C."/>
            <person name="Davik J."/>
            <person name="Ashrafi H."/>
            <person name="Aiden E.L."/>
            <person name="Borodovsky M."/>
            <person name="Worthington M."/>
        </authorList>
    </citation>
    <scope>NUCLEOTIDE SEQUENCE [LARGE SCALE GENOMIC DNA]</scope>
    <source>
        <strain evidence="4">PI 553951</strain>
    </source>
</reference>
<sequence>MDAHLRYFKQGYELLHTMEPYIHQTRESTNQEQISLNERILEDRSQIDRESRQSLSGVHGSPSGDGSAAYF</sequence>
<protein>
    <submittedName>
        <fullName evidence="4">Uncharacterized protein</fullName>
    </submittedName>
</protein>
<evidence type="ECO:0000313" key="4">
    <source>
        <dbReference type="EMBL" id="KAK9926548.1"/>
    </source>
</evidence>
<dbReference type="AlphaFoldDB" id="A0AAW1WSD8"/>
<dbReference type="PANTHER" id="PTHR23180:SF405">
    <property type="entry name" value="ADP-RIBOSYLATION FACTOR GTPASE-ACTIVATING PROTEIN AGD1"/>
    <property type="match status" value="1"/>
</dbReference>
<keyword evidence="5" id="KW-1185">Reference proteome</keyword>
<dbReference type="PANTHER" id="PTHR23180">
    <property type="entry name" value="CENTAURIN/ARF"/>
    <property type="match status" value="1"/>
</dbReference>
<evidence type="ECO:0000256" key="2">
    <source>
        <dbReference type="ARBA" id="ARBA00022833"/>
    </source>
</evidence>
<dbReference type="GO" id="GO:0005096">
    <property type="term" value="F:GTPase activator activity"/>
    <property type="evidence" value="ECO:0007669"/>
    <property type="project" value="InterPro"/>
</dbReference>
<feature type="compositionally biased region" description="Basic and acidic residues" evidence="3">
    <location>
        <begin position="42"/>
        <end position="52"/>
    </location>
</feature>
<proteinExistence type="predicted"/>
<dbReference type="Proteomes" id="UP001457282">
    <property type="component" value="Unassembled WGS sequence"/>
</dbReference>
<evidence type="ECO:0000313" key="5">
    <source>
        <dbReference type="Proteomes" id="UP001457282"/>
    </source>
</evidence>
<feature type="region of interest" description="Disordered" evidence="3">
    <location>
        <begin position="42"/>
        <end position="71"/>
    </location>
</feature>
<organism evidence="4 5">
    <name type="scientific">Rubus argutus</name>
    <name type="common">Southern blackberry</name>
    <dbReference type="NCBI Taxonomy" id="59490"/>
    <lineage>
        <taxon>Eukaryota</taxon>
        <taxon>Viridiplantae</taxon>
        <taxon>Streptophyta</taxon>
        <taxon>Embryophyta</taxon>
        <taxon>Tracheophyta</taxon>
        <taxon>Spermatophyta</taxon>
        <taxon>Magnoliopsida</taxon>
        <taxon>eudicotyledons</taxon>
        <taxon>Gunneridae</taxon>
        <taxon>Pentapetalae</taxon>
        <taxon>rosids</taxon>
        <taxon>fabids</taxon>
        <taxon>Rosales</taxon>
        <taxon>Rosaceae</taxon>
        <taxon>Rosoideae</taxon>
        <taxon>Rosoideae incertae sedis</taxon>
        <taxon>Rubus</taxon>
    </lineage>
</organism>
<name>A0AAW1WSD8_RUBAR</name>
<evidence type="ECO:0000256" key="1">
    <source>
        <dbReference type="ARBA" id="ARBA00022723"/>
    </source>
</evidence>
<evidence type="ECO:0000256" key="3">
    <source>
        <dbReference type="SAM" id="MobiDB-lite"/>
    </source>
</evidence>
<comment type="caution">
    <text evidence="4">The sequence shown here is derived from an EMBL/GenBank/DDBJ whole genome shotgun (WGS) entry which is preliminary data.</text>
</comment>
<dbReference type="SUPFAM" id="SSF103657">
    <property type="entry name" value="BAR/IMD domain-like"/>
    <property type="match status" value="1"/>
</dbReference>
<dbReference type="EMBL" id="JBEDUW010000005">
    <property type="protein sequence ID" value="KAK9926548.1"/>
    <property type="molecule type" value="Genomic_DNA"/>
</dbReference>
<dbReference type="InterPro" id="IPR027267">
    <property type="entry name" value="AH/BAR_dom_sf"/>
</dbReference>
<dbReference type="InterPro" id="IPR045258">
    <property type="entry name" value="ACAP1/2/3-like"/>
</dbReference>
<dbReference type="GO" id="GO:0046872">
    <property type="term" value="F:metal ion binding"/>
    <property type="evidence" value="ECO:0007669"/>
    <property type="project" value="UniProtKB-KW"/>
</dbReference>
<keyword evidence="2" id="KW-0862">Zinc</keyword>
<gene>
    <name evidence="4" type="ORF">M0R45_023771</name>
</gene>
<keyword evidence="1" id="KW-0479">Metal-binding</keyword>
<dbReference type="Gene3D" id="1.20.1270.60">
    <property type="entry name" value="Arfaptin homology (AH) domain/BAR domain"/>
    <property type="match status" value="1"/>
</dbReference>